<evidence type="ECO:0000313" key="3">
    <source>
        <dbReference type="Proteomes" id="UP000193411"/>
    </source>
</evidence>
<accession>A0A1Y2I6M6</accession>
<sequence length="157" mass="17300">MVSLLAWRGHTTLFSDHPCRHSTGYLAILPEFLLPKCASTLLDWHSFLPSVPTIVSLWTGCFRQCLSTGCSPSTVHSCANSQIQGPSASSLLKSSPHWSQSGRESTTEWNRNKHPRTISLSPFSSMLIGDSSLTACSCSHTLCDRIRLYKCPRCCPT</sequence>
<dbReference type="Proteomes" id="UP000193411">
    <property type="component" value="Unassembled WGS sequence"/>
</dbReference>
<name>A0A1Y2I6M6_9FUNG</name>
<organism evidence="2 3">
    <name type="scientific">Catenaria anguillulae PL171</name>
    <dbReference type="NCBI Taxonomy" id="765915"/>
    <lineage>
        <taxon>Eukaryota</taxon>
        <taxon>Fungi</taxon>
        <taxon>Fungi incertae sedis</taxon>
        <taxon>Blastocladiomycota</taxon>
        <taxon>Blastocladiomycetes</taxon>
        <taxon>Blastocladiales</taxon>
        <taxon>Catenariaceae</taxon>
        <taxon>Catenaria</taxon>
    </lineage>
</organism>
<feature type="region of interest" description="Disordered" evidence="1">
    <location>
        <begin position="89"/>
        <end position="111"/>
    </location>
</feature>
<evidence type="ECO:0000256" key="1">
    <source>
        <dbReference type="SAM" id="MobiDB-lite"/>
    </source>
</evidence>
<dbReference type="AlphaFoldDB" id="A0A1Y2I6M6"/>
<protein>
    <submittedName>
        <fullName evidence="2">Uncharacterized protein</fullName>
    </submittedName>
</protein>
<reference evidence="2 3" key="1">
    <citation type="submission" date="2016-07" db="EMBL/GenBank/DDBJ databases">
        <title>Pervasive Adenine N6-methylation of Active Genes in Fungi.</title>
        <authorList>
            <consortium name="DOE Joint Genome Institute"/>
            <person name="Mondo S.J."/>
            <person name="Dannebaum R.O."/>
            <person name="Kuo R.C."/>
            <person name="Labutti K."/>
            <person name="Haridas S."/>
            <person name="Kuo A."/>
            <person name="Salamov A."/>
            <person name="Ahrendt S.R."/>
            <person name="Lipzen A."/>
            <person name="Sullivan W."/>
            <person name="Andreopoulos W.B."/>
            <person name="Clum A."/>
            <person name="Lindquist E."/>
            <person name="Daum C."/>
            <person name="Ramamoorthy G.K."/>
            <person name="Gryganskyi A."/>
            <person name="Culley D."/>
            <person name="Magnuson J.K."/>
            <person name="James T.Y."/>
            <person name="O'Malley M.A."/>
            <person name="Stajich J.E."/>
            <person name="Spatafora J.W."/>
            <person name="Visel A."/>
            <person name="Grigoriev I.V."/>
        </authorList>
    </citation>
    <scope>NUCLEOTIDE SEQUENCE [LARGE SCALE GENOMIC DNA]</scope>
    <source>
        <strain evidence="2 3">PL171</strain>
    </source>
</reference>
<comment type="caution">
    <text evidence="2">The sequence shown here is derived from an EMBL/GenBank/DDBJ whole genome shotgun (WGS) entry which is preliminary data.</text>
</comment>
<evidence type="ECO:0000313" key="2">
    <source>
        <dbReference type="EMBL" id="ORZ41713.1"/>
    </source>
</evidence>
<dbReference type="EMBL" id="MCFL01000001">
    <property type="protein sequence ID" value="ORZ41713.1"/>
    <property type="molecule type" value="Genomic_DNA"/>
</dbReference>
<keyword evidence="3" id="KW-1185">Reference proteome</keyword>
<feature type="compositionally biased region" description="Polar residues" evidence="1">
    <location>
        <begin position="89"/>
        <end position="109"/>
    </location>
</feature>
<gene>
    <name evidence="2" type="ORF">BCR44DRAFT_1423371</name>
</gene>
<proteinExistence type="predicted"/>